<comment type="similarity">
    <text evidence="1">Belongs to the type-I restriction system S methylase family.</text>
</comment>
<feature type="domain" description="Type I restriction modification DNA specificity" evidence="4">
    <location>
        <begin position="203"/>
        <end position="371"/>
    </location>
</feature>
<dbReference type="GO" id="GO:0016787">
    <property type="term" value="F:hydrolase activity"/>
    <property type="evidence" value="ECO:0007669"/>
    <property type="project" value="UniProtKB-KW"/>
</dbReference>
<gene>
    <name evidence="5" type="ORF">ABLV49_19860</name>
</gene>
<dbReference type="EC" id="3.1.21.-" evidence="5"/>
<dbReference type="Gene3D" id="3.90.220.20">
    <property type="entry name" value="DNA methylase specificity domains"/>
    <property type="match status" value="2"/>
</dbReference>
<accession>A0AAU7LR66</accession>
<dbReference type="CDD" id="cd17254">
    <property type="entry name" value="RMtype1_S_FclI-TRD1-CR1_like"/>
    <property type="match status" value="1"/>
</dbReference>
<proteinExistence type="inferred from homology"/>
<evidence type="ECO:0000256" key="1">
    <source>
        <dbReference type="ARBA" id="ARBA00010923"/>
    </source>
</evidence>
<evidence type="ECO:0000256" key="2">
    <source>
        <dbReference type="ARBA" id="ARBA00022747"/>
    </source>
</evidence>
<dbReference type="InterPro" id="IPR052021">
    <property type="entry name" value="Type-I_RS_S_subunit"/>
</dbReference>
<dbReference type="GO" id="GO:0009307">
    <property type="term" value="P:DNA restriction-modification system"/>
    <property type="evidence" value="ECO:0007669"/>
    <property type="project" value="UniProtKB-KW"/>
</dbReference>
<evidence type="ECO:0000313" key="5">
    <source>
        <dbReference type="EMBL" id="XBP70096.1"/>
    </source>
</evidence>
<dbReference type="InterPro" id="IPR000055">
    <property type="entry name" value="Restrct_endonuc_typeI_TRD"/>
</dbReference>
<dbReference type="RefSeq" id="WP_349279191.1">
    <property type="nucleotide sequence ID" value="NZ_CBCSCU010000007.1"/>
</dbReference>
<dbReference type="REBASE" id="838232">
    <property type="entry name" value="S1.Phy17735ORF19855P"/>
</dbReference>
<dbReference type="AlphaFoldDB" id="A0AAU7LR66"/>
<keyword evidence="5" id="KW-0255">Endonuclease</keyword>
<dbReference type="InterPro" id="IPR044946">
    <property type="entry name" value="Restrct_endonuc_typeI_TRD_sf"/>
</dbReference>
<feature type="domain" description="Type I restriction modification DNA specificity" evidence="4">
    <location>
        <begin position="17"/>
        <end position="186"/>
    </location>
</feature>
<organism evidence="5">
    <name type="scientific">Polaromonas hydrogenivorans</name>
    <dbReference type="NCBI Taxonomy" id="335476"/>
    <lineage>
        <taxon>Bacteria</taxon>
        <taxon>Pseudomonadati</taxon>
        <taxon>Pseudomonadota</taxon>
        <taxon>Betaproteobacteria</taxon>
        <taxon>Burkholderiales</taxon>
        <taxon>Comamonadaceae</taxon>
        <taxon>Polaromonas</taxon>
    </lineage>
</organism>
<dbReference type="CDD" id="cd16961">
    <property type="entry name" value="RMtype1_S_TRD-CR_like"/>
    <property type="match status" value="1"/>
</dbReference>
<keyword evidence="5" id="KW-0378">Hydrolase</keyword>
<dbReference type="GO" id="GO:0003677">
    <property type="term" value="F:DNA binding"/>
    <property type="evidence" value="ECO:0007669"/>
    <property type="project" value="UniProtKB-KW"/>
</dbReference>
<dbReference type="PANTHER" id="PTHR30408">
    <property type="entry name" value="TYPE-1 RESTRICTION ENZYME ECOKI SPECIFICITY PROTEIN"/>
    <property type="match status" value="1"/>
</dbReference>
<keyword evidence="3" id="KW-0238">DNA-binding</keyword>
<protein>
    <submittedName>
        <fullName evidence="5">Restriction endonuclease subunit S</fullName>
        <ecNumber evidence="5">3.1.21.-</ecNumber>
    </submittedName>
</protein>
<dbReference type="GO" id="GO:0004519">
    <property type="term" value="F:endonuclease activity"/>
    <property type="evidence" value="ECO:0007669"/>
    <property type="project" value="UniProtKB-KW"/>
</dbReference>
<reference evidence="5" key="1">
    <citation type="submission" date="2024-05" db="EMBL/GenBank/DDBJ databases">
        <authorList>
            <person name="Bunk B."/>
            <person name="Swiderski J."/>
            <person name="Sproer C."/>
            <person name="Thiel V."/>
        </authorList>
    </citation>
    <scope>NUCLEOTIDE SEQUENCE</scope>
    <source>
        <strain evidence="5">DSM 17735</strain>
    </source>
</reference>
<dbReference type="SUPFAM" id="SSF116734">
    <property type="entry name" value="DNA methylase specificity domain"/>
    <property type="match status" value="2"/>
</dbReference>
<dbReference type="PANTHER" id="PTHR30408:SF12">
    <property type="entry name" value="TYPE I RESTRICTION ENZYME MJAVIII SPECIFICITY SUBUNIT"/>
    <property type="match status" value="1"/>
</dbReference>
<keyword evidence="2" id="KW-0680">Restriction system</keyword>
<evidence type="ECO:0000256" key="3">
    <source>
        <dbReference type="ARBA" id="ARBA00023125"/>
    </source>
</evidence>
<sequence length="392" mass="44261">MSGWLETSTGKLIDAGVLKIGDGYRAKNDELVASGFPFARAGNINNGFQFSGADCLPSHYAEIVGEKASRSGDTVFTSKGTVGRFGFVTEKTEKFIYSPQLCFWRSLKQDEIFPLFVYYWMHGNEFLGQVEGLKGQTDMADYVNLADQRRMSITLPSFFEQKAIAILLGSLDDKLDLLHRQNKTLEAMAETLFRQWFVEDVQEGWNERPLSGIANFLNGLACQKYPPTNDLEKLPVLKIRELSSGISETADWATNQVKPRYIVEAGDVIFAWSASLMVKVWDGEKCVLNQHLFKVTSDEFPKWFYLRWCKHHLAEFIAVAASHATTMGHIKRGDLDAAMVLVPPPSVLETMSKQMQPLLDKQIAIARQRKTLEKLRDTLLPKLMNGEVRVAY</sequence>
<evidence type="ECO:0000259" key="4">
    <source>
        <dbReference type="Pfam" id="PF01420"/>
    </source>
</evidence>
<name>A0AAU7LR66_9BURK</name>
<dbReference type="EMBL" id="CP157675">
    <property type="protein sequence ID" value="XBP70096.1"/>
    <property type="molecule type" value="Genomic_DNA"/>
</dbReference>
<dbReference type="Pfam" id="PF01420">
    <property type="entry name" value="Methylase_S"/>
    <property type="match status" value="2"/>
</dbReference>
<keyword evidence="5" id="KW-0540">Nuclease</keyword>